<dbReference type="HAMAP" id="MF_02065">
    <property type="entry name" value="MltG"/>
    <property type="match status" value="1"/>
</dbReference>
<dbReference type="InterPro" id="IPR003770">
    <property type="entry name" value="MLTG-like"/>
</dbReference>
<keyword evidence="1 7" id="KW-1003">Cell membrane</keyword>
<comment type="similarity">
    <text evidence="7">Belongs to the transglycosylase MltG family.</text>
</comment>
<dbReference type="Pfam" id="PF02618">
    <property type="entry name" value="YceG"/>
    <property type="match status" value="1"/>
</dbReference>
<evidence type="ECO:0000256" key="3">
    <source>
        <dbReference type="ARBA" id="ARBA00022989"/>
    </source>
</evidence>
<evidence type="ECO:0000256" key="4">
    <source>
        <dbReference type="ARBA" id="ARBA00023136"/>
    </source>
</evidence>
<evidence type="ECO:0000256" key="2">
    <source>
        <dbReference type="ARBA" id="ARBA00022692"/>
    </source>
</evidence>
<reference evidence="9 10" key="1">
    <citation type="submission" date="2013-05" db="EMBL/GenBank/DDBJ databases">
        <title>The Genome Sequence of Actinomyces europaeus ACS-120-V-COL10B.</title>
        <authorList>
            <consortium name="The Broad Institute Genomics Platform"/>
            <person name="Earl A."/>
            <person name="Ward D."/>
            <person name="Feldgarden M."/>
            <person name="Gevers D."/>
            <person name="Saerens B."/>
            <person name="Vaneechoutte M."/>
            <person name="Walker B."/>
            <person name="Young S."/>
            <person name="Zeng Q."/>
            <person name="Gargeya S."/>
            <person name="Fitzgerald M."/>
            <person name="Haas B."/>
            <person name="Abouelleil A."/>
            <person name="Allen A.W."/>
            <person name="Alvarado L."/>
            <person name="Arachchi H.M."/>
            <person name="Berlin A.M."/>
            <person name="Chapman S.B."/>
            <person name="Gainer-Dewar J."/>
            <person name="Goldberg J."/>
            <person name="Griggs A."/>
            <person name="Gujja S."/>
            <person name="Hansen M."/>
            <person name="Howarth C."/>
            <person name="Imamovic A."/>
            <person name="Ireland A."/>
            <person name="Larimer J."/>
            <person name="McCowan C."/>
            <person name="Murphy C."/>
            <person name="Pearson M."/>
            <person name="Poon T.W."/>
            <person name="Priest M."/>
            <person name="Roberts A."/>
            <person name="Saif S."/>
            <person name="Shea T."/>
            <person name="Sisk P."/>
            <person name="Sykes S."/>
            <person name="Wortman J."/>
            <person name="Nusbaum C."/>
            <person name="Birren B."/>
        </authorList>
    </citation>
    <scope>NUCLEOTIDE SEQUENCE [LARGE SCALE GENOMIC DNA]</scope>
    <source>
        <strain evidence="9 10">ACS-120-V-Col10b</strain>
    </source>
</reference>
<feature type="region of interest" description="Disordered" evidence="8">
    <location>
        <begin position="1"/>
        <end position="96"/>
    </location>
</feature>
<comment type="catalytic activity">
    <reaction evidence="7">
        <text>a peptidoglycan chain = a peptidoglycan chain with N-acetyl-1,6-anhydromuramyl-[peptide] at the reducing end + a peptidoglycan chain with N-acetylglucosamine at the non-reducing end.</text>
        <dbReference type="EC" id="4.2.2.29"/>
    </reaction>
</comment>
<gene>
    <name evidence="7" type="primary">mltG</name>
    <name evidence="9" type="ORF">HMPREF9238_00191</name>
</gene>
<dbReference type="GO" id="GO:0071555">
    <property type="term" value="P:cell wall organization"/>
    <property type="evidence" value="ECO:0007669"/>
    <property type="project" value="UniProtKB-KW"/>
</dbReference>
<evidence type="ECO:0000313" key="9">
    <source>
        <dbReference type="EMBL" id="EPD30448.1"/>
    </source>
</evidence>
<keyword evidence="10" id="KW-1185">Reference proteome</keyword>
<dbReference type="GO" id="GO:0009252">
    <property type="term" value="P:peptidoglycan biosynthetic process"/>
    <property type="evidence" value="ECO:0007669"/>
    <property type="project" value="UniProtKB-UniRule"/>
</dbReference>
<dbReference type="Proteomes" id="UP000014387">
    <property type="component" value="Unassembled WGS sequence"/>
</dbReference>
<dbReference type="PANTHER" id="PTHR30518:SF2">
    <property type="entry name" value="ENDOLYTIC MUREIN TRANSGLYCOSYLASE"/>
    <property type="match status" value="1"/>
</dbReference>
<dbReference type="RefSeq" id="WP_016443560.1">
    <property type="nucleotide sequence ID" value="NZ_KE150266.1"/>
</dbReference>
<keyword evidence="2 7" id="KW-0812">Transmembrane</keyword>
<dbReference type="PANTHER" id="PTHR30518">
    <property type="entry name" value="ENDOLYTIC MUREIN TRANSGLYCOSYLASE"/>
    <property type="match status" value="1"/>
</dbReference>
<dbReference type="Gene3D" id="3.30.1490.480">
    <property type="entry name" value="Endolytic murein transglycosylase"/>
    <property type="match status" value="1"/>
</dbReference>
<name>A0A9W5RDI3_9ACTO</name>
<dbReference type="CDD" id="cd08010">
    <property type="entry name" value="MltG_like"/>
    <property type="match status" value="1"/>
</dbReference>
<feature type="site" description="Important for catalytic activity" evidence="7">
    <location>
        <position position="327"/>
    </location>
</feature>
<feature type="compositionally biased region" description="Basic and acidic residues" evidence="8">
    <location>
        <begin position="13"/>
        <end position="51"/>
    </location>
</feature>
<dbReference type="AlphaFoldDB" id="A0A9W5RDI3"/>
<organism evidence="9 10">
    <name type="scientific">Gleimia europaea ACS-120-V-Col10b</name>
    <dbReference type="NCBI Taxonomy" id="883069"/>
    <lineage>
        <taxon>Bacteria</taxon>
        <taxon>Bacillati</taxon>
        <taxon>Actinomycetota</taxon>
        <taxon>Actinomycetes</taxon>
        <taxon>Actinomycetales</taxon>
        <taxon>Actinomycetaceae</taxon>
        <taxon>Gleimia</taxon>
    </lineage>
</organism>
<sequence>MSDQFPRPGGDNEPEKFPSRRDILRERQLRAAEEARKEDRRRAREQRRLAEEGAPTSQSFSALGQRPVYTAQQAPDENPHHDPLTTGTRSRRVAAERARVLKRRRNAKIRTGLIITVVIAVIALCVYIALGAISSSRSQTGALDYPGPGTGEVEVVVNPGDSGGAIGANLVKLGVVKSEDAFLQAWLDNAAANSLQPGTYILKKEMRAVDALAALLDPSNRSSNAITVPPGFTKAQVIERLSSFGNFSAEEVEAAMLDVAGIGLPAEADGNAEGWLAPGTYEVHSDDKPQDVIGEMVTAMKTKLDGLGVSEGQRQELLIKASILEREVNIEQYYPMVARVIENRLTQPQAETVGYLNMDSTVLYGVGKVGGVPTANEIADESNPYNTYKHKGLPPNPISSPSDLALESMLKPADGDWLYFVTVNLDTGETKFAATLAEQEKNRALFDQWCTDNPGKC</sequence>
<feature type="transmembrane region" description="Helical" evidence="7">
    <location>
        <begin position="109"/>
        <end position="130"/>
    </location>
</feature>
<dbReference type="EC" id="4.2.2.29" evidence="7"/>
<dbReference type="GO" id="GO:0005886">
    <property type="term" value="C:plasma membrane"/>
    <property type="evidence" value="ECO:0007669"/>
    <property type="project" value="UniProtKB-SubCell"/>
</dbReference>
<keyword evidence="6 7" id="KW-0961">Cell wall biogenesis/degradation</keyword>
<dbReference type="GO" id="GO:0008932">
    <property type="term" value="F:lytic endotransglycosylase activity"/>
    <property type="evidence" value="ECO:0007669"/>
    <property type="project" value="UniProtKB-UniRule"/>
</dbReference>
<dbReference type="NCBIfam" id="TIGR00247">
    <property type="entry name" value="endolytic transglycosylase MltG"/>
    <property type="match status" value="1"/>
</dbReference>
<keyword evidence="5 7" id="KW-0456">Lyase</keyword>
<proteinExistence type="inferred from homology"/>
<protein>
    <recommendedName>
        <fullName evidence="7">Endolytic murein transglycosylase</fullName>
        <ecNumber evidence="7">4.2.2.29</ecNumber>
    </recommendedName>
    <alternativeName>
        <fullName evidence="7">Peptidoglycan lytic transglycosylase</fullName>
    </alternativeName>
    <alternativeName>
        <fullName evidence="7">Peptidoglycan polymerization terminase</fullName>
    </alternativeName>
</protein>
<keyword evidence="3 7" id="KW-1133">Transmembrane helix</keyword>
<comment type="function">
    <text evidence="7">Functions as a peptidoglycan terminase that cleaves nascent peptidoglycan strands endolytically to terminate their elongation.</text>
</comment>
<comment type="caution">
    <text evidence="9">The sequence shown here is derived from an EMBL/GenBank/DDBJ whole genome shotgun (WGS) entry which is preliminary data.</text>
</comment>
<evidence type="ECO:0000256" key="8">
    <source>
        <dbReference type="SAM" id="MobiDB-lite"/>
    </source>
</evidence>
<keyword evidence="4 7" id="KW-0472">Membrane</keyword>
<dbReference type="EMBL" id="AGWN01000001">
    <property type="protein sequence ID" value="EPD30448.1"/>
    <property type="molecule type" value="Genomic_DNA"/>
</dbReference>
<evidence type="ECO:0000256" key="7">
    <source>
        <dbReference type="HAMAP-Rule" id="MF_02065"/>
    </source>
</evidence>
<evidence type="ECO:0000313" key="10">
    <source>
        <dbReference type="Proteomes" id="UP000014387"/>
    </source>
</evidence>
<accession>A0A9W5RDI3</accession>
<evidence type="ECO:0000256" key="1">
    <source>
        <dbReference type="ARBA" id="ARBA00022475"/>
    </source>
</evidence>
<comment type="subcellular location">
    <subcellularLocation>
        <location evidence="7">Cell membrane</location>
        <topology evidence="7">Single-pass membrane protein</topology>
    </subcellularLocation>
</comment>
<evidence type="ECO:0000256" key="5">
    <source>
        <dbReference type="ARBA" id="ARBA00023239"/>
    </source>
</evidence>
<evidence type="ECO:0000256" key="6">
    <source>
        <dbReference type="ARBA" id="ARBA00023316"/>
    </source>
</evidence>